<protein>
    <submittedName>
        <fullName evidence="1">Uncharacterized protein</fullName>
    </submittedName>
</protein>
<organism evidence="1 2">
    <name type="scientific">Aporhodopirellula aestuarii</name>
    <dbReference type="NCBI Taxonomy" id="2950107"/>
    <lineage>
        <taxon>Bacteria</taxon>
        <taxon>Pseudomonadati</taxon>
        <taxon>Planctomycetota</taxon>
        <taxon>Planctomycetia</taxon>
        <taxon>Pirellulales</taxon>
        <taxon>Pirellulaceae</taxon>
        <taxon>Aporhodopirellula</taxon>
    </lineage>
</organism>
<keyword evidence="2" id="KW-1185">Reference proteome</keyword>
<dbReference type="RefSeq" id="WP_250926695.1">
    <property type="nucleotide sequence ID" value="NZ_JAMQBK010000001.1"/>
</dbReference>
<sequence length="290" mass="32249">MSESVVVSTSVPESVDALGDVIVRTLATFEEPATIATLRKKLPGPYQCEEEELQIALDSLTQRGLVYRFAPYRGKADRYWDRSAKEYAEVLLTTQTVGRFATKNELVKQFKARLKDLREKEIGDLIQQFVRAGKLHSGQFLGSRSTRYSASPFDAQAVLDNAIEQIARRFSTTPDQVRLLVAEAAEPPVQQDTVPARESLILDAISELRPGCGVSEGGGGGTIVPIAELRRFLNFKIDGDSFDDTLRALERDGRIDFTVHPDPMSLSEDDRQDRLAGEGGKVYDMLIVRR</sequence>
<dbReference type="EMBL" id="JAMQBK010000001">
    <property type="protein sequence ID" value="MCM2369020.1"/>
    <property type="molecule type" value="Genomic_DNA"/>
</dbReference>
<comment type="caution">
    <text evidence="1">The sequence shown here is derived from an EMBL/GenBank/DDBJ whole genome shotgun (WGS) entry which is preliminary data.</text>
</comment>
<evidence type="ECO:0000313" key="2">
    <source>
        <dbReference type="Proteomes" id="UP001202961"/>
    </source>
</evidence>
<dbReference type="Proteomes" id="UP001202961">
    <property type="component" value="Unassembled WGS sequence"/>
</dbReference>
<reference evidence="1 2" key="1">
    <citation type="journal article" date="2022" name="Syst. Appl. Microbiol.">
        <title>Rhodopirellula aestuarii sp. nov., a novel member of the genus Rhodopirellula isolated from brackish sediments collected in the Tagus River estuary, Portugal.</title>
        <authorList>
            <person name="Vitorino I.R."/>
            <person name="Klimek D."/>
            <person name="Calusinska M."/>
            <person name="Lobo-da-Cunha A."/>
            <person name="Vasconcelos V."/>
            <person name="Lage O.M."/>
        </authorList>
    </citation>
    <scope>NUCLEOTIDE SEQUENCE [LARGE SCALE GENOMIC DNA]</scope>
    <source>
        <strain evidence="1 2">ICT_H3.1</strain>
    </source>
</reference>
<proteinExistence type="predicted"/>
<evidence type="ECO:0000313" key="1">
    <source>
        <dbReference type="EMBL" id="MCM2369020.1"/>
    </source>
</evidence>
<accession>A0ABT0TWP0</accession>
<gene>
    <name evidence="1" type="ORF">NB063_00130</name>
</gene>
<name>A0ABT0TWP0_9BACT</name>